<keyword evidence="5" id="KW-0902">Two-component regulatory system</keyword>
<dbReference type="InterPro" id="IPR005467">
    <property type="entry name" value="His_kinase_dom"/>
</dbReference>
<dbReference type="Proteomes" id="UP000502260">
    <property type="component" value="Chromosome"/>
</dbReference>
<dbReference type="GO" id="GO:0004673">
    <property type="term" value="F:protein histidine kinase activity"/>
    <property type="evidence" value="ECO:0007669"/>
    <property type="project" value="UniProtKB-EC"/>
</dbReference>
<dbReference type="Pfam" id="PF02518">
    <property type="entry name" value="HATPase_c"/>
    <property type="match status" value="1"/>
</dbReference>
<proteinExistence type="predicted"/>
<evidence type="ECO:0000256" key="2">
    <source>
        <dbReference type="ARBA" id="ARBA00012438"/>
    </source>
</evidence>
<dbReference type="PRINTS" id="PR00344">
    <property type="entry name" value="BCTRLSENSOR"/>
</dbReference>
<name>A0A6F8VAX1_9PROT</name>
<dbReference type="GO" id="GO:0000160">
    <property type="term" value="P:phosphorelay signal transduction system"/>
    <property type="evidence" value="ECO:0007669"/>
    <property type="project" value="UniProtKB-KW"/>
</dbReference>
<sequence>MQLATHLDPLAEHLQALIEALPGACLFKDGAGQPLAAANTYLRRCVELIESGRHDKEHLGEEIKAAHFQTERAGKIIAHLRDFIRKGRGDRGEGIPESEIELIFNPFASSTDDGLGLGLTICRSIVKSCGGQIRVFSSLDSGSIFTITFSLDDHA</sequence>
<gene>
    <name evidence="7" type="ORF">SKTS_07910</name>
</gene>
<evidence type="ECO:0000313" key="8">
    <source>
        <dbReference type="Proteomes" id="UP000502260"/>
    </source>
</evidence>
<dbReference type="InterPro" id="IPR050736">
    <property type="entry name" value="Sensor_HK_Regulatory"/>
</dbReference>
<feature type="domain" description="Histidine kinase" evidence="6">
    <location>
        <begin position="90"/>
        <end position="153"/>
    </location>
</feature>
<evidence type="ECO:0000256" key="3">
    <source>
        <dbReference type="ARBA" id="ARBA00022679"/>
    </source>
</evidence>
<dbReference type="AlphaFoldDB" id="A0A6F8VAX1"/>
<organism evidence="7 8">
    <name type="scientific">Sulfurimicrobium lacus</name>
    <dbReference type="NCBI Taxonomy" id="2715678"/>
    <lineage>
        <taxon>Bacteria</taxon>
        <taxon>Pseudomonadati</taxon>
        <taxon>Pseudomonadota</taxon>
        <taxon>Betaproteobacteria</taxon>
        <taxon>Nitrosomonadales</taxon>
        <taxon>Sulfuricellaceae</taxon>
        <taxon>Sulfurimicrobium</taxon>
    </lineage>
</organism>
<keyword evidence="3" id="KW-0808">Transferase</keyword>
<evidence type="ECO:0000256" key="5">
    <source>
        <dbReference type="ARBA" id="ARBA00023012"/>
    </source>
</evidence>
<protein>
    <recommendedName>
        <fullName evidence="2">histidine kinase</fullName>
        <ecNumber evidence="2">2.7.13.3</ecNumber>
    </recommendedName>
</protein>
<dbReference type="InterPro" id="IPR003594">
    <property type="entry name" value="HATPase_dom"/>
</dbReference>
<dbReference type="KEGG" id="slac:SKTS_07910"/>
<reference evidence="8" key="1">
    <citation type="submission" date="2020-03" db="EMBL/GenBank/DDBJ databases">
        <title>Complete genome sequence of sulfur-oxidizing bacterium skT11.</title>
        <authorList>
            <person name="Kanda M."/>
            <person name="Kojima H."/>
            <person name="Fukui M."/>
        </authorList>
    </citation>
    <scope>NUCLEOTIDE SEQUENCE [LARGE SCALE GENOMIC DNA]</scope>
    <source>
        <strain evidence="8">skT11</strain>
    </source>
</reference>
<accession>A0A6F8VAX1</accession>
<dbReference type="PANTHER" id="PTHR43711">
    <property type="entry name" value="TWO-COMPONENT HISTIDINE KINASE"/>
    <property type="match status" value="1"/>
</dbReference>
<keyword evidence="8" id="KW-1185">Reference proteome</keyword>
<evidence type="ECO:0000256" key="4">
    <source>
        <dbReference type="ARBA" id="ARBA00022777"/>
    </source>
</evidence>
<dbReference type="EMBL" id="AP022853">
    <property type="protein sequence ID" value="BCB25905.1"/>
    <property type="molecule type" value="Genomic_DNA"/>
</dbReference>
<dbReference type="PROSITE" id="PS50109">
    <property type="entry name" value="HIS_KIN"/>
    <property type="match status" value="1"/>
</dbReference>
<dbReference type="InterPro" id="IPR036890">
    <property type="entry name" value="HATPase_C_sf"/>
</dbReference>
<dbReference type="SUPFAM" id="SSF55874">
    <property type="entry name" value="ATPase domain of HSP90 chaperone/DNA topoisomerase II/histidine kinase"/>
    <property type="match status" value="1"/>
</dbReference>
<dbReference type="Gene3D" id="3.30.565.10">
    <property type="entry name" value="Histidine kinase-like ATPase, C-terminal domain"/>
    <property type="match status" value="1"/>
</dbReference>
<keyword evidence="4" id="KW-0418">Kinase</keyword>
<evidence type="ECO:0000259" key="6">
    <source>
        <dbReference type="PROSITE" id="PS50109"/>
    </source>
</evidence>
<comment type="catalytic activity">
    <reaction evidence="1">
        <text>ATP + protein L-histidine = ADP + protein N-phospho-L-histidine.</text>
        <dbReference type="EC" id="2.7.13.3"/>
    </reaction>
</comment>
<evidence type="ECO:0000256" key="1">
    <source>
        <dbReference type="ARBA" id="ARBA00000085"/>
    </source>
</evidence>
<evidence type="ECO:0000313" key="7">
    <source>
        <dbReference type="EMBL" id="BCB25905.1"/>
    </source>
</evidence>
<dbReference type="Gene3D" id="1.10.287.130">
    <property type="match status" value="1"/>
</dbReference>
<dbReference type="EC" id="2.7.13.3" evidence="2"/>
<dbReference type="PANTHER" id="PTHR43711:SF1">
    <property type="entry name" value="HISTIDINE KINASE 1"/>
    <property type="match status" value="1"/>
</dbReference>
<dbReference type="InterPro" id="IPR004358">
    <property type="entry name" value="Sig_transdc_His_kin-like_C"/>
</dbReference>